<evidence type="ECO:0000313" key="3">
    <source>
        <dbReference type="EMBL" id="CAI34409.1"/>
    </source>
</evidence>
<dbReference type="Gene3D" id="3.40.50.2000">
    <property type="entry name" value="Glycogen Phosphorylase B"/>
    <property type="match status" value="2"/>
</dbReference>
<feature type="domain" description="Glycosyl transferase family 1" evidence="1">
    <location>
        <begin position="200"/>
        <end position="364"/>
    </location>
</feature>
<gene>
    <name evidence="3" type="primary">wcyC</name>
    <name evidence="3" type="ORF">SPC38_0016</name>
</gene>
<name>Q4JZ48_STREE</name>
<dbReference type="InterPro" id="IPR001296">
    <property type="entry name" value="Glyco_trans_1"/>
</dbReference>
<dbReference type="Pfam" id="PF13439">
    <property type="entry name" value="Glyco_transf_4"/>
    <property type="match status" value="1"/>
</dbReference>
<dbReference type="GO" id="GO:0016757">
    <property type="term" value="F:glycosyltransferase activity"/>
    <property type="evidence" value="ECO:0007669"/>
    <property type="project" value="InterPro"/>
</dbReference>
<feature type="domain" description="Glycosyltransferase subfamily 4-like N-terminal" evidence="2">
    <location>
        <begin position="17"/>
        <end position="156"/>
    </location>
</feature>
<dbReference type="CDD" id="cd03801">
    <property type="entry name" value="GT4_PimA-like"/>
    <property type="match status" value="1"/>
</dbReference>
<dbReference type="AlphaFoldDB" id="Q4JZ48"/>
<protein>
    <submittedName>
        <fullName evidence="3">Putative glycosyl transferase</fullName>
    </submittedName>
</protein>
<reference evidence="3" key="1">
    <citation type="journal article" date="2006" name="PLoS Genet.">
        <title>Genetic analysis of the capsular biosynthetic locus from all 90 pneumococcal serotypes.</title>
        <authorList>
            <person name="Bentley S.D."/>
            <person name="Aanensen D.M."/>
            <person name="Mavroidi A."/>
            <person name="Saunders D."/>
            <person name="Rabbinowitsch E."/>
            <person name="Collins M."/>
            <person name="Donohoe K."/>
            <person name="Harris D."/>
            <person name="Murphy L."/>
            <person name="Quail M.A."/>
            <person name="Samuel G."/>
            <person name="Skovsted I.C."/>
            <person name="Kaltoft M.S."/>
            <person name="Barrell B."/>
            <person name="Reeves P.R."/>
            <person name="Parkhill J."/>
            <person name="Spratt B.G."/>
        </authorList>
    </citation>
    <scope>NUCLEOTIDE SEQUENCE</scope>
    <source>
        <strain evidence="3">9687/39</strain>
    </source>
</reference>
<accession>Q4JZ48</accession>
<dbReference type="PANTHER" id="PTHR12526">
    <property type="entry name" value="GLYCOSYLTRANSFERASE"/>
    <property type="match status" value="1"/>
</dbReference>
<evidence type="ECO:0000259" key="2">
    <source>
        <dbReference type="Pfam" id="PF13439"/>
    </source>
</evidence>
<dbReference type="Pfam" id="PF00534">
    <property type="entry name" value="Glycos_transf_1"/>
    <property type="match status" value="1"/>
</dbReference>
<dbReference type="InterPro" id="IPR028098">
    <property type="entry name" value="Glyco_trans_4-like_N"/>
</dbReference>
<evidence type="ECO:0000259" key="1">
    <source>
        <dbReference type="Pfam" id="PF00534"/>
    </source>
</evidence>
<organism evidence="3">
    <name type="scientific">Streptococcus pneumoniae</name>
    <dbReference type="NCBI Taxonomy" id="1313"/>
    <lineage>
        <taxon>Bacteria</taxon>
        <taxon>Bacillati</taxon>
        <taxon>Bacillota</taxon>
        <taxon>Bacilli</taxon>
        <taxon>Lactobacillales</taxon>
        <taxon>Streptococcaceae</taxon>
        <taxon>Streptococcus</taxon>
    </lineage>
</organism>
<dbReference type="EMBL" id="CR931710">
    <property type="protein sequence ID" value="CAI34409.1"/>
    <property type="molecule type" value="Genomic_DNA"/>
</dbReference>
<dbReference type="SUPFAM" id="SSF53756">
    <property type="entry name" value="UDP-Glycosyltransferase/glycogen phosphorylase"/>
    <property type="match status" value="1"/>
</dbReference>
<sequence>MFMKILITTHTYLPNKDGVQFVNQYLAEGLVKRGHQVTVLTYCYPSRTRVPREVINGVRVIRWNARTSCTFHKGEKLAYQNFILNSQSDYDVLVNVGTQTALTDWLFPIFSQLTIPKVLYIHSIWDFNWLHWHRQSFKRFVAKAWANVRWKYYYWTKASIFKQYHEVIQLHPKDYSVAFFKEKYGIESQILENAADASFFQNRNAVKKQSYIVNVSNFNDRKNQKKAVEYFLKSNLPNEWKLVLVGSEKNQYLQSLQTFEKELRNQLGITSGKEIEYRIGLSREEVVKTVKEASFCLMTSIWEAFPISLIEVMAAGIPFISSDVGIVNYLSGGITACSDQEFIRAIEEFASCPEIRNQYGKKGQMEAKEHYQVDDKVKELEALLQKVVKEEKE</sequence>
<dbReference type="CAZy" id="GT4">
    <property type="family name" value="Glycosyltransferase Family 4"/>
</dbReference>
<proteinExistence type="predicted"/>
<keyword evidence="3" id="KW-0808">Transferase</keyword>
<dbReference type="PANTHER" id="PTHR12526:SF630">
    <property type="entry name" value="GLYCOSYLTRANSFERASE"/>
    <property type="match status" value="1"/>
</dbReference>